<dbReference type="InterPro" id="IPR011583">
    <property type="entry name" value="Chitinase_II/V-like_cat"/>
</dbReference>
<dbReference type="PROSITE" id="PS51910">
    <property type="entry name" value="GH18_2"/>
    <property type="match status" value="1"/>
</dbReference>
<organism evidence="5 6">
    <name type="scientific">Argiope bruennichi</name>
    <name type="common">Wasp spider</name>
    <name type="synonym">Aranea bruennichi</name>
    <dbReference type="NCBI Taxonomy" id="94029"/>
    <lineage>
        <taxon>Eukaryota</taxon>
        <taxon>Metazoa</taxon>
        <taxon>Ecdysozoa</taxon>
        <taxon>Arthropoda</taxon>
        <taxon>Chelicerata</taxon>
        <taxon>Arachnida</taxon>
        <taxon>Araneae</taxon>
        <taxon>Araneomorphae</taxon>
        <taxon>Entelegynae</taxon>
        <taxon>Araneoidea</taxon>
        <taxon>Araneidae</taxon>
        <taxon>Argiope</taxon>
    </lineage>
</organism>
<feature type="signal peptide" evidence="3">
    <location>
        <begin position="1"/>
        <end position="22"/>
    </location>
</feature>
<comment type="similarity">
    <text evidence="1">Belongs to the glycosyl hydrolase 18 family.</text>
</comment>
<evidence type="ECO:0000256" key="3">
    <source>
        <dbReference type="SAM" id="SignalP"/>
    </source>
</evidence>
<dbReference type="SMART" id="SM00636">
    <property type="entry name" value="Glyco_18"/>
    <property type="match status" value="1"/>
</dbReference>
<dbReference type="EMBL" id="JABXBU010000011">
    <property type="protein sequence ID" value="KAF8790073.1"/>
    <property type="molecule type" value="Genomic_DNA"/>
</dbReference>
<dbReference type="PANTHER" id="PTHR46066:SF2">
    <property type="entry name" value="CHITINASE DOMAIN-CONTAINING PROTEIN 1"/>
    <property type="match status" value="1"/>
</dbReference>
<reference evidence="5" key="2">
    <citation type="submission" date="2020-06" db="EMBL/GenBank/DDBJ databases">
        <authorList>
            <person name="Sheffer M."/>
        </authorList>
    </citation>
    <scope>NUCLEOTIDE SEQUENCE</scope>
</reference>
<evidence type="ECO:0000256" key="2">
    <source>
        <dbReference type="ARBA" id="ARBA00040976"/>
    </source>
</evidence>
<evidence type="ECO:0000313" key="5">
    <source>
        <dbReference type="EMBL" id="KAF8790073.1"/>
    </source>
</evidence>
<evidence type="ECO:0000259" key="4">
    <source>
        <dbReference type="PROSITE" id="PS51910"/>
    </source>
</evidence>
<protein>
    <recommendedName>
        <fullName evidence="2">Chitinase domain-containing protein 1</fullName>
    </recommendedName>
</protein>
<evidence type="ECO:0000313" key="6">
    <source>
        <dbReference type="Proteomes" id="UP000807504"/>
    </source>
</evidence>
<dbReference type="FunFam" id="3.20.20.80:FF:000028">
    <property type="entry name" value="Chitinase domain-containing protein 1"/>
    <property type="match status" value="1"/>
</dbReference>
<dbReference type="Gene3D" id="3.10.50.10">
    <property type="match status" value="1"/>
</dbReference>
<dbReference type="PANTHER" id="PTHR46066">
    <property type="entry name" value="CHITINASE DOMAIN-CONTAINING PROTEIN 1 FAMILY MEMBER"/>
    <property type="match status" value="1"/>
</dbReference>
<dbReference type="SUPFAM" id="SSF51445">
    <property type="entry name" value="(Trans)glycosidases"/>
    <property type="match status" value="1"/>
</dbReference>
<sequence>MVKFRIGIVCFLIFLLFDCYNATVSKSKNEKKSAKKSSQRSNSRLNNKLTSVNVDFQSILDEYKSYSFTASLVRHFEYDVLGYVTPWNNHGYNIAKLYAAKFSMVSPVWLQIKPKNEKGGFMFQGLQDIDRDWVASVKLLNPYVRFVPRIILEHWTYPTLKKFLTEKIADLTTELVLLSKDNQFDGYVFEIWGLLGGKMKAELTQFIITMSKELRKHNLILILVIPPPTHFGEEGTMFHRQDFDKLSKHVTAFSLMTYDFSNPERPGPNSPVPWLRHCVEALVPESYSTDRQKLLLGLNFYGYVYWKFGGKPIVGHEYLSILKQHKPKFEFDDFNGEHSFTYRTEENGFEKEYEVYYPTLYSIKLRIELARELRTGIAIWETGQGLNYFYDLL</sequence>
<feature type="chain" id="PRO_5035945263" description="Chitinase domain-containing protein 1" evidence="3">
    <location>
        <begin position="23"/>
        <end position="393"/>
    </location>
</feature>
<gene>
    <name evidence="5" type="ORF">HNY73_005149</name>
</gene>
<name>A0A8T0FMR3_ARGBR</name>
<dbReference type="GO" id="GO:0005975">
    <property type="term" value="P:carbohydrate metabolic process"/>
    <property type="evidence" value="ECO:0007669"/>
    <property type="project" value="InterPro"/>
</dbReference>
<dbReference type="GO" id="GO:0008061">
    <property type="term" value="F:chitin binding"/>
    <property type="evidence" value="ECO:0007669"/>
    <property type="project" value="InterPro"/>
</dbReference>
<dbReference type="OMA" id="YSINERI"/>
<dbReference type="GO" id="GO:0070492">
    <property type="term" value="F:oligosaccharide binding"/>
    <property type="evidence" value="ECO:0007669"/>
    <property type="project" value="TreeGrafter"/>
</dbReference>
<comment type="caution">
    <text evidence="5">The sequence shown here is derived from an EMBL/GenBank/DDBJ whole genome shotgun (WGS) entry which is preliminary data.</text>
</comment>
<dbReference type="CDD" id="cd02876">
    <property type="entry name" value="GH18_SI-CLP"/>
    <property type="match status" value="1"/>
</dbReference>
<dbReference type="InterPro" id="IPR001223">
    <property type="entry name" value="Glyco_hydro18_cat"/>
</dbReference>
<dbReference type="Gene3D" id="3.20.20.80">
    <property type="entry name" value="Glycosidases"/>
    <property type="match status" value="1"/>
</dbReference>
<dbReference type="Pfam" id="PF00704">
    <property type="entry name" value="Glyco_hydro_18"/>
    <property type="match status" value="1"/>
</dbReference>
<evidence type="ECO:0000256" key="1">
    <source>
        <dbReference type="ARBA" id="ARBA00009336"/>
    </source>
</evidence>
<dbReference type="InterPro" id="IPR017853">
    <property type="entry name" value="GH"/>
</dbReference>
<dbReference type="AlphaFoldDB" id="A0A8T0FMR3"/>
<dbReference type="OrthoDB" id="10254444at2759"/>
<dbReference type="GO" id="GO:0012505">
    <property type="term" value="C:endomembrane system"/>
    <property type="evidence" value="ECO:0007669"/>
    <property type="project" value="TreeGrafter"/>
</dbReference>
<keyword evidence="6" id="KW-1185">Reference proteome</keyword>
<keyword evidence="3" id="KW-0732">Signal</keyword>
<proteinExistence type="inferred from homology"/>
<dbReference type="InterPro" id="IPR029070">
    <property type="entry name" value="Chitinase_insertion_sf"/>
</dbReference>
<accession>A0A8T0FMR3</accession>
<dbReference type="Proteomes" id="UP000807504">
    <property type="component" value="Unassembled WGS sequence"/>
</dbReference>
<reference evidence="5" key="1">
    <citation type="journal article" date="2020" name="bioRxiv">
        <title>Chromosome-level reference genome of the European wasp spider Argiope bruennichi: a resource for studies on range expansion and evolutionary adaptation.</title>
        <authorList>
            <person name="Sheffer M.M."/>
            <person name="Hoppe A."/>
            <person name="Krehenwinkel H."/>
            <person name="Uhl G."/>
            <person name="Kuss A.W."/>
            <person name="Jensen L."/>
            <person name="Jensen C."/>
            <person name="Gillespie R.G."/>
            <person name="Hoff K.J."/>
            <person name="Prost S."/>
        </authorList>
    </citation>
    <scope>NUCLEOTIDE SEQUENCE</scope>
</reference>
<feature type="domain" description="GH18" evidence="4">
    <location>
        <begin position="78"/>
        <end position="393"/>
    </location>
</feature>